<proteinExistence type="predicted"/>
<protein>
    <submittedName>
        <fullName evidence="1">Uncharacterized protein</fullName>
    </submittedName>
</protein>
<evidence type="ECO:0000313" key="1">
    <source>
        <dbReference type="EMBL" id="ANO50217.1"/>
    </source>
</evidence>
<keyword evidence="2" id="KW-1185">Reference proteome</keyword>
<dbReference type="OrthoDB" id="5609094at2"/>
<organism evidence="1 2">
    <name type="scientific">Woeseia oceani</name>
    <dbReference type="NCBI Taxonomy" id="1548547"/>
    <lineage>
        <taxon>Bacteria</taxon>
        <taxon>Pseudomonadati</taxon>
        <taxon>Pseudomonadota</taxon>
        <taxon>Gammaproteobacteria</taxon>
        <taxon>Woeseiales</taxon>
        <taxon>Woeseiaceae</taxon>
        <taxon>Woeseia</taxon>
    </lineage>
</organism>
<dbReference type="STRING" id="1548547.BA177_02375"/>
<dbReference type="EMBL" id="CP016268">
    <property type="protein sequence ID" value="ANO50217.1"/>
    <property type="molecule type" value="Genomic_DNA"/>
</dbReference>
<dbReference type="InterPro" id="IPR046199">
    <property type="entry name" value="DUF6231"/>
</dbReference>
<accession>A0A193LCI2</accession>
<reference evidence="1 2" key="1">
    <citation type="submission" date="2016-06" db="EMBL/GenBank/DDBJ databases">
        <title>Complete genome sequence of a deep-branching marine Gamma Proteobacterium Woeseia oceani type strain XK5.</title>
        <authorList>
            <person name="Mu D."/>
            <person name="Du Z."/>
        </authorList>
    </citation>
    <scope>NUCLEOTIDE SEQUENCE [LARGE SCALE GENOMIC DNA]</scope>
    <source>
        <strain evidence="1 2">XK5</strain>
    </source>
</reference>
<dbReference type="AlphaFoldDB" id="A0A193LCI2"/>
<dbReference type="Proteomes" id="UP000092695">
    <property type="component" value="Chromosome"/>
</dbReference>
<evidence type="ECO:0000313" key="2">
    <source>
        <dbReference type="Proteomes" id="UP000092695"/>
    </source>
</evidence>
<gene>
    <name evidence="1" type="ORF">BA177_02375</name>
</gene>
<name>A0A193LCI2_9GAMM</name>
<sequence>MSSQIKFLEDRLNGISSSNDDYSAIVVSKEPQLLRNLNWPANTVWLDTIDKPDCLDISVRSDLGVIFKQFEHMPSDLVMPLLARLRDCHCDELLVHSGGKSLTTREMLALGFTRATSSESGGWFHYQREEFYEERTWNSPDQWAHPQNYKRFRW</sequence>
<dbReference type="KEGG" id="woc:BA177_02375"/>
<dbReference type="RefSeq" id="WP_068612406.1">
    <property type="nucleotide sequence ID" value="NZ_CP016268.1"/>
</dbReference>
<dbReference type="Pfam" id="PF19742">
    <property type="entry name" value="DUF6231"/>
    <property type="match status" value="1"/>
</dbReference>